<organism evidence="2 3">
    <name type="scientific">Streptomyces tubercidicus</name>
    <dbReference type="NCBI Taxonomy" id="47759"/>
    <lineage>
        <taxon>Bacteria</taxon>
        <taxon>Bacillati</taxon>
        <taxon>Actinomycetota</taxon>
        <taxon>Actinomycetes</taxon>
        <taxon>Kitasatosporales</taxon>
        <taxon>Streptomycetaceae</taxon>
        <taxon>Streptomyces</taxon>
    </lineage>
</organism>
<dbReference type="EMBL" id="BLIR01000001">
    <property type="protein sequence ID" value="GFE38857.1"/>
    <property type="molecule type" value="Genomic_DNA"/>
</dbReference>
<protein>
    <submittedName>
        <fullName evidence="2">Uncharacterized protein</fullName>
    </submittedName>
</protein>
<sequence length="59" mass="5985">MVPAILPHIRPVVATRDGADAGKVSPGATIDRAGRHRADGTGPRAAGQPVTRPSDSTDS</sequence>
<keyword evidence="3" id="KW-1185">Reference proteome</keyword>
<dbReference type="Proteomes" id="UP000431826">
    <property type="component" value="Unassembled WGS sequence"/>
</dbReference>
<evidence type="ECO:0000256" key="1">
    <source>
        <dbReference type="SAM" id="MobiDB-lite"/>
    </source>
</evidence>
<name>A0A640UTF8_9ACTN</name>
<evidence type="ECO:0000313" key="3">
    <source>
        <dbReference type="Proteomes" id="UP000431826"/>
    </source>
</evidence>
<reference evidence="2 3" key="1">
    <citation type="submission" date="2019-12" db="EMBL/GenBank/DDBJ databases">
        <title>Whole genome shotgun sequence of Streptomyces tubercidicus NBRC 13090.</title>
        <authorList>
            <person name="Ichikawa N."/>
            <person name="Kimura A."/>
            <person name="Kitahashi Y."/>
            <person name="Komaki H."/>
            <person name="Tamura T."/>
        </authorList>
    </citation>
    <scope>NUCLEOTIDE SEQUENCE [LARGE SCALE GENOMIC DNA]</scope>
    <source>
        <strain evidence="2 3">NBRC 13090</strain>
    </source>
</reference>
<feature type="region of interest" description="Disordered" evidence="1">
    <location>
        <begin position="16"/>
        <end position="59"/>
    </location>
</feature>
<dbReference type="AlphaFoldDB" id="A0A640UTF8"/>
<comment type="caution">
    <text evidence="2">The sequence shown here is derived from an EMBL/GenBank/DDBJ whole genome shotgun (WGS) entry which is preliminary data.</text>
</comment>
<evidence type="ECO:0000313" key="2">
    <source>
        <dbReference type="EMBL" id="GFE38857.1"/>
    </source>
</evidence>
<proteinExistence type="predicted"/>
<accession>A0A640UTF8</accession>
<gene>
    <name evidence="2" type="ORF">Stube_35300</name>
</gene>